<feature type="coiled-coil region" evidence="1">
    <location>
        <begin position="198"/>
        <end position="279"/>
    </location>
</feature>
<protein>
    <submittedName>
        <fullName evidence="3">Uncharacterized protein</fullName>
    </submittedName>
</protein>
<keyword evidence="1" id="KW-0175">Coiled coil</keyword>
<dbReference type="Proteomes" id="UP000316726">
    <property type="component" value="Chromosome 5"/>
</dbReference>
<dbReference type="EMBL" id="CP031038">
    <property type="protein sequence ID" value="QDZ21405.1"/>
    <property type="molecule type" value="Genomic_DNA"/>
</dbReference>
<feature type="region of interest" description="Disordered" evidence="2">
    <location>
        <begin position="64"/>
        <end position="106"/>
    </location>
</feature>
<accession>A0A5B8MP84</accession>
<dbReference type="AlphaFoldDB" id="A0A5B8MP84"/>
<proteinExistence type="predicted"/>
<reference evidence="3 4" key="1">
    <citation type="submission" date="2018-07" db="EMBL/GenBank/DDBJ databases">
        <title>The complete nuclear genome of the prasinophyte Chloropicon primus (CCMP1205).</title>
        <authorList>
            <person name="Pombert J.-F."/>
            <person name="Otis C."/>
            <person name="Turmel M."/>
            <person name="Lemieux C."/>
        </authorList>
    </citation>
    <scope>NUCLEOTIDE SEQUENCE [LARGE SCALE GENOMIC DNA]</scope>
    <source>
        <strain evidence="3 4">CCMP1205</strain>
    </source>
</reference>
<keyword evidence="4" id="KW-1185">Reference proteome</keyword>
<feature type="region of interest" description="Disordered" evidence="2">
    <location>
        <begin position="127"/>
        <end position="174"/>
    </location>
</feature>
<feature type="compositionally biased region" description="Basic and acidic residues" evidence="2">
    <location>
        <begin position="64"/>
        <end position="90"/>
    </location>
</feature>
<feature type="compositionally biased region" description="Basic and acidic residues" evidence="2">
    <location>
        <begin position="437"/>
        <end position="460"/>
    </location>
</feature>
<name>A0A5B8MP84_9CHLO</name>
<evidence type="ECO:0000256" key="2">
    <source>
        <dbReference type="SAM" id="MobiDB-lite"/>
    </source>
</evidence>
<feature type="region of interest" description="Disordered" evidence="2">
    <location>
        <begin position="364"/>
        <end position="389"/>
    </location>
</feature>
<gene>
    <name evidence="3" type="ORF">A3770_05p39230</name>
</gene>
<evidence type="ECO:0000313" key="3">
    <source>
        <dbReference type="EMBL" id="QDZ21405.1"/>
    </source>
</evidence>
<feature type="region of interest" description="Disordered" evidence="2">
    <location>
        <begin position="428"/>
        <end position="482"/>
    </location>
</feature>
<organism evidence="3 4">
    <name type="scientific">Chloropicon primus</name>
    <dbReference type="NCBI Taxonomy" id="1764295"/>
    <lineage>
        <taxon>Eukaryota</taxon>
        <taxon>Viridiplantae</taxon>
        <taxon>Chlorophyta</taxon>
        <taxon>Chloropicophyceae</taxon>
        <taxon>Chloropicales</taxon>
        <taxon>Chloropicaceae</taxon>
        <taxon>Chloropicon</taxon>
    </lineage>
</organism>
<evidence type="ECO:0000256" key="1">
    <source>
        <dbReference type="SAM" id="Coils"/>
    </source>
</evidence>
<feature type="compositionally biased region" description="Acidic residues" evidence="2">
    <location>
        <begin position="127"/>
        <end position="136"/>
    </location>
</feature>
<evidence type="ECO:0000313" key="4">
    <source>
        <dbReference type="Proteomes" id="UP000316726"/>
    </source>
</evidence>
<sequence>MAAPSMARAPSAADSDITVASIDNIIQELLQHAELEVDNSVRSIEEASFGQRGKAEEEVRRIAAEKAARAGGRASEKDPKRPQARDHYPNEDLPLPPVEAENSFTPSFAQESSVWYETKVYDHASDLEDDLGDVAGEESLAEHVSDAVSESESEFSLRSSTQKSPYDGGGYSSKDAIKSVQNRLLSVMKKEAKLHIKAEMAKTEVDVLKSKLSACQEKVKRAERQCKALEVKNKQLRSQDMYAQCRKLQASLAKSTELNSKLVHKIQTLKLELRKEKARRHHAEGTARLSFAGNHAPLDVMDSMESLQTFQADQSLRSASAASHFDGQNKSFEVSDLRNQVRHLKGALEQAEAANSAILSHIQEESPRVQAAPSTSRAALGEDSDYGQSQASPVVNLHNFLSKPVIAEVKSSLAELKSSLTEEYFEHYRGGGPAEGLGRDESTSDFDQEPRGGVRMEGGPKADSSNLKLHYASQVPPQNMDQEDLKHAREAYQEEVKRMKALFLSRLQLPENASPSREPRR</sequence>